<keyword evidence="5" id="KW-0027">Amidation</keyword>
<comment type="subcellular location">
    <subcellularLocation>
        <location evidence="1">Secreted</location>
    </subcellularLocation>
</comment>
<keyword evidence="7" id="KW-1133">Transmembrane helix</keyword>
<dbReference type="WBParaSite" id="jg4025">
    <property type="protein sequence ID" value="jg4025"/>
    <property type="gene ID" value="jg4025"/>
</dbReference>
<keyword evidence="6" id="KW-0527">Neuropeptide</keyword>
<dbReference type="Proteomes" id="UP000887574">
    <property type="component" value="Unplaced"/>
</dbReference>
<comment type="similarity">
    <text evidence="2">Belongs to the FARP (FMRFamide related peptide) family.</text>
</comment>
<evidence type="ECO:0000256" key="4">
    <source>
        <dbReference type="ARBA" id="ARBA00022685"/>
    </source>
</evidence>
<dbReference type="PANTHER" id="PTHR20986:SF24">
    <property type="entry name" value="FMRFAMIDE-LIKE NEUROPEPTIDES 1"/>
    <property type="match status" value="1"/>
</dbReference>
<evidence type="ECO:0000256" key="2">
    <source>
        <dbReference type="ARBA" id="ARBA00006356"/>
    </source>
</evidence>
<dbReference type="PANTHER" id="PTHR20986">
    <property type="entry name" value="FMRFAMIDE-RELATED PEPTIDES"/>
    <property type="match status" value="1"/>
</dbReference>
<dbReference type="InterPro" id="IPR051041">
    <property type="entry name" value="FMRFamide-related_np"/>
</dbReference>
<keyword evidence="8" id="KW-1185">Reference proteome</keyword>
<accession>A0A915E8P0</accession>
<reference evidence="9" key="1">
    <citation type="submission" date="2022-11" db="UniProtKB">
        <authorList>
            <consortium name="WormBaseParasite"/>
        </authorList>
    </citation>
    <scope>IDENTIFICATION</scope>
</reference>
<keyword evidence="4" id="KW-0165">Cleavage on pair of basic residues</keyword>
<sequence>MNINDEVTRELQSRRPADRVLLLLLGIFIIHLGNSLVSITTTMTRPDNTTSCSSPSSCFMVLIARFLLLAAFLSLVQGQILYTANEDKRNFDRDFMHFGKRAAVAPVEMERHFMNFGKREQNFDRNFMPFGKRYVPLEEAVRLDKKNFDREFLHFGKRAPSNNAGFERDFMTFGKRDPSSQGFERDFMTFGKRK</sequence>
<dbReference type="GO" id="GO:0005576">
    <property type="term" value="C:extracellular region"/>
    <property type="evidence" value="ECO:0007669"/>
    <property type="project" value="UniProtKB-SubCell"/>
</dbReference>
<keyword evidence="7" id="KW-0812">Transmembrane</keyword>
<evidence type="ECO:0000313" key="8">
    <source>
        <dbReference type="Proteomes" id="UP000887574"/>
    </source>
</evidence>
<keyword evidence="7" id="KW-0472">Membrane</keyword>
<evidence type="ECO:0000256" key="6">
    <source>
        <dbReference type="ARBA" id="ARBA00023320"/>
    </source>
</evidence>
<evidence type="ECO:0000256" key="5">
    <source>
        <dbReference type="ARBA" id="ARBA00022815"/>
    </source>
</evidence>
<proteinExistence type="inferred from homology"/>
<protein>
    <submittedName>
        <fullName evidence="9">Uncharacterized protein</fullName>
    </submittedName>
</protein>
<evidence type="ECO:0000256" key="3">
    <source>
        <dbReference type="ARBA" id="ARBA00022525"/>
    </source>
</evidence>
<evidence type="ECO:0000256" key="1">
    <source>
        <dbReference type="ARBA" id="ARBA00004613"/>
    </source>
</evidence>
<organism evidence="8 9">
    <name type="scientific">Ditylenchus dipsaci</name>
    <dbReference type="NCBI Taxonomy" id="166011"/>
    <lineage>
        <taxon>Eukaryota</taxon>
        <taxon>Metazoa</taxon>
        <taxon>Ecdysozoa</taxon>
        <taxon>Nematoda</taxon>
        <taxon>Chromadorea</taxon>
        <taxon>Rhabditida</taxon>
        <taxon>Tylenchina</taxon>
        <taxon>Tylenchomorpha</taxon>
        <taxon>Sphaerularioidea</taxon>
        <taxon>Anguinidae</taxon>
        <taxon>Anguininae</taxon>
        <taxon>Ditylenchus</taxon>
    </lineage>
</organism>
<feature type="transmembrane region" description="Helical" evidence="7">
    <location>
        <begin position="59"/>
        <end position="82"/>
    </location>
</feature>
<feature type="transmembrane region" description="Helical" evidence="7">
    <location>
        <begin position="20"/>
        <end position="39"/>
    </location>
</feature>
<name>A0A915E8P0_9BILA</name>
<dbReference type="GO" id="GO:0007218">
    <property type="term" value="P:neuropeptide signaling pathway"/>
    <property type="evidence" value="ECO:0007669"/>
    <property type="project" value="UniProtKB-KW"/>
</dbReference>
<dbReference type="AlphaFoldDB" id="A0A915E8P0"/>
<keyword evidence="3" id="KW-0964">Secreted</keyword>
<evidence type="ECO:0000313" key="9">
    <source>
        <dbReference type="WBParaSite" id="jg4025"/>
    </source>
</evidence>
<evidence type="ECO:0000256" key="7">
    <source>
        <dbReference type="SAM" id="Phobius"/>
    </source>
</evidence>